<feature type="coiled-coil region" evidence="1">
    <location>
        <begin position="136"/>
        <end position="195"/>
    </location>
</feature>
<keyword evidence="2" id="KW-0251">Elongation factor</keyword>
<keyword evidence="2" id="KW-0614">Plasmid</keyword>
<sequence>MLITGLERDTGEFFFTAKKMRSLSVRGVDHSNFAGGRNYVYMSVTKDLKETSIFERYLLPLLRHAKLGNFDGKSVQSKDIYDPIDNMFALLFDLSDRIIRLTNYLSSQIVNNSLFKNPKFDADVIVKIDNLLKQVFERREELLKQAINEIKNLEGISDLIEIKGRLNSFFKEETIIEFENLVRDKKEKIKELVQQVLT</sequence>
<dbReference type="GO" id="GO:0003746">
    <property type="term" value="F:translation elongation factor activity"/>
    <property type="evidence" value="ECO:0007669"/>
    <property type="project" value="UniProtKB-KW"/>
</dbReference>
<evidence type="ECO:0000313" key="2">
    <source>
        <dbReference type="EMBL" id="AAV88054.1"/>
    </source>
</evidence>
<geneLocation type="plasmid" evidence="2">
    <name>lp28</name>
</geneLocation>
<dbReference type="EMBL" id="AY838879">
    <property type="protein sequence ID" value="AAV88054.1"/>
    <property type="molecule type" value="Genomic_DNA"/>
</dbReference>
<keyword evidence="2" id="KW-0648">Protein biosynthesis</keyword>
<name>Q5MBS9_BORHE</name>
<evidence type="ECO:0000256" key="1">
    <source>
        <dbReference type="SAM" id="Coils"/>
    </source>
</evidence>
<organism evidence="2">
    <name type="scientific">Borrelia hermsii</name>
    <dbReference type="NCBI Taxonomy" id="140"/>
    <lineage>
        <taxon>Bacteria</taxon>
        <taxon>Pseudomonadati</taxon>
        <taxon>Spirochaetota</taxon>
        <taxon>Spirochaetia</taxon>
        <taxon>Spirochaetales</taxon>
        <taxon>Borreliaceae</taxon>
        <taxon>Borrelia</taxon>
    </lineage>
</organism>
<keyword evidence="1" id="KW-0175">Coiled coil</keyword>
<accession>Q5MBS9</accession>
<protein>
    <submittedName>
        <fullName evidence="2">Translation elongation factor Ts-like</fullName>
    </submittedName>
</protein>
<dbReference type="AlphaFoldDB" id="Q5MBS9"/>
<proteinExistence type="predicted"/>
<reference evidence="2" key="1">
    <citation type="submission" date="2004-11" db="EMBL/GenBank/DDBJ databases">
        <title>Cloning of vlp and vsp genes on the lp28 plasmid of Borrelia hermsii HS1.</title>
        <authorList>
            <person name="Zhong J."/>
            <person name="Dai Q."/>
            <person name="Barbour A."/>
        </authorList>
    </citation>
    <scope>NUCLEOTIDE SEQUENCE</scope>
    <source>
        <strain evidence="2">HS1</strain>
        <plasmid evidence="2">lp28</plasmid>
    </source>
</reference>